<keyword evidence="1" id="KW-1133">Transmembrane helix</keyword>
<keyword evidence="1" id="KW-0472">Membrane</keyword>
<keyword evidence="3" id="KW-1185">Reference proteome</keyword>
<name>A0ABW2S417_9NOCA</name>
<proteinExistence type="predicted"/>
<organism evidence="2 3">
    <name type="scientific">Rhodococcus daqingensis</name>
    <dbReference type="NCBI Taxonomy" id="2479363"/>
    <lineage>
        <taxon>Bacteria</taxon>
        <taxon>Bacillati</taxon>
        <taxon>Actinomycetota</taxon>
        <taxon>Actinomycetes</taxon>
        <taxon>Mycobacteriales</taxon>
        <taxon>Nocardiaceae</taxon>
        <taxon>Rhodococcus</taxon>
    </lineage>
</organism>
<feature type="transmembrane region" description="Helical" evidence="1">
    <location>
        <begin position="121"/>
        <end position="138"/>
    </location>
</feature>
<evidence type="ECO:0000313" key="2">
    <source>
        <dbReference type="EMBL" id="MFC7450898.1"/>
    </source>
</evidence>
<feature type="transmembrane region" description="Helical" evidence="1">
    <location>
        <begin position="96"/>
        <end position="114"/>
    </location>
</feature>
<feature type="transmembrane region" description="Helical" evidence="1">
    <location>
        <begin position="43"/>
        <end position="61"/>
    </location>
</feature>
<comment type="caution">
    <text evidence="2">The sequence shown here is derived from an EMBL/GenBank/DDBJ whole genome shotgun (WGS) entry which is preliminary data.</text>
</comment>
<dbReference type="EMBL" id="JBHTCS010000028">
    <property type="protein sequence ID" value="MFC7450898.1"/>
    <property type="molecule type" value="Genomic_DNA"/>
</dbReference>
<protein>
    <submittedName>
        <fullName evidence="2">DUF4203 domain-containing protein</fullName>
    </submittedName>
</protein>
<reference evidence="3" key="1">
    <citation type="journal article" date="2019" name="Int. J. Syst. Evol. Microbiol.">
        <title>The Global Catalogue of Microorganisms (GCM) 10K type strain sequencing project: providing services to taxonomists for standard genome sequencing and annotation.</title>
        <authorList>
            <consortium name="The Broad Institute Genomics Platform"/>
            <consortium name="The Broad Institute Genome Sequencing Center for Infectious Disease"/>
            <person name="Wu L."/>
            <person name="Ma J."/>
        </authorList>
    </citation>
    <scope>NUCLEOTIDE SEQUENCE [LARGE SCALE GENOMIC DNA]</scope>
    <source>
        <strain evidence="3">ICMP 19430</strain>
    </source>
</reference>
<evidence type="ECO:0000313" key="3">
    <source>
        <dbReference type="Proteomes" id="UP001596484"/>
    </source>
</evidence>
<accession>A0ABW2S417</accession>
<sequence length="193" mass="20463">MSGLAVLLVGVVLCFWGIGSLHVAVLAAGFGLGWLVADLFNASLTTLFLFALIGAVTSWVVTTLIFKFSAYFIGGLTGAMAGAKIADVLQPGDNNWALSAIVILAVAVAAAFLADKYRARALLWLTSIGGASMILTGLGRTTDALAFLHEPQAGWEQITSTVLWIVLAAAGWIVQRRLFPDKLGIQTDERSRR</sequence>
<gene>
    <name evidence="2" type="ORF">ACFQS9_23655</name>
</gene>
<keyword evidence="1" id="KW-0812">Transmembrane</keyword>
<dbReference type="RefSeq" id="WP_378408990.1">
    <property type="nucleotide sequence ID" value="NZ_JBHTCS010000028.1"/>
</dbReference>
<dbReference type="Proteomes" id="UP001596484">
    <property type="component" value="Unassembled WGS sequence"/>
</dbReference>
<evidence type="ECO:0000256" key="1">
    <source>
        <dbReference type="SAM" id="Phobius"/>
    </source>
</evidence>
<feature type="transmembrane region" description="Helical" evidence="1">
    <location>
        <begin position="158"/>
        <end position="174"/>
    </location>
</feature>
<feature type="transmembrane region" description="Helical" evidence="1">
    <location>
        <begin position="68"/>
        <end position="90"/>
    </location>
</feature>